<name>A0ABD1VY94_9LAMI</name>
<dbReference type="PANTHER" id="PTHR34361">
    <property type="entry name" value="OS08G0157800 PROTEIN"/>
    <property type="match status" value="1"/>
</dbReference>
<gene>
    <name evidence="1" type="ORF">Adt_03361</name>
</gene>
<keyword evidence="2" id="KW-1185">Reference proteome</keyword>
<protein>
    <submittedName>
        <fullName evidence="1">Uncharacterized protein</fullName>
    </submittedName>
</protein>
<sequence>MKDILRTNKQEPVIPLGDISQELGESYDMGSVAGKLQVISEVVESHAPRHVHEEKINYNFSGNEAENSLHFLPLRDDVDIASDDDLAQAIKKILDKNFHCNEEMPSKAHLFRNLWLETEAKLCSIIYKARFDHMKIEMETIKSNRAKVSDLAPVPEDGIIPKSTLQNSSISSTSGCLRYRGFHRGQIHYLNHGRTTWD</sequence>
<comment type="caution">
    <text evidence="1">The sequence shown here is derived from an EMBL/GenBank/DDBJ whole genome shotgun (WGS) entry which is preliminary data.</text>
</comment>
<evidence type="ECO:0000313" key="2">
    <source>
        <dbReference type="Proteomes" id="UP001604336"/>
    </source>
</evidence>
<dbReference type="EMBL" id="JBFOLK010000001">
    <property type="protein sequence ID" value="KAL2542383.1"/>
    <property type="molecule type" value="Genomic_DNA"/>
</dbReference>
<proteinExistence type="predicted"/>
<accession>A0ABD1VY94</accession>
<organism evidence="1 2">
    <name type="scientific">Abeliophyllum distichum</name>
    <dbReference type="NCBI Taxonomy" id="126358"/>
    <lineage>
        <taxon>Eukaryota</taxon>
        <taxon>Viridiplantae</taxon>
        <taxon>Streptophyta</taxon>
        <taxon>Embryophyta</taxon>
        <taxon>Tracheophyta</taxon>
        <taxon>Spermatophyta</taxon>
        <taxon>Magnoliopsida</taxon>
        <taxon>eudicotyledons</taxon>
        <taxon>Gunneridae</taxon>
        <taxon>Pentapetalae</taxon>
        <taxon>asterids</taxon>
        <taxon>lamiids</taxon>
        <taxon>Lamiales</taxon>
        <taxon>Oleaceae</taxon>
        <taxon>Forsythieae</taxon>
        <taxon>Abeliophyllum</taxon>
    </lineage>
</organism>
<dbReference type="AlphaFoldDB" id="A0ABD1VY94"/>
<dbReference type="Proteomes" id="UP001604336">
    <property type="component" value="Unassembled WGS sequence"/>
</dbReference>
<reference evidence="2" key="1">
    <citation type="submission" date="2024-07" db="EMBL/GenBank/DDBJ databases">
        <title>Two chromosome-level genome assemblies of Korean endemic species Abeliophyllum distichum and Forsythia ovata (Oleaceae).</title>
        <authorList>
            <person name="Jang H."/>
        </authorList>
    </citation>
    <scope>NUCLEOTIDE SEQUENCE [LARGE SCALE GENOMIC DNA]</scope>
</reference>
<evidence type="ECO:0000313" key="1">
    <source>
        <dbReference type="EMBL" id="KAL2542383.1"/>
    </source>
</evidence>
<dbReference type="PANTHER" id="PTHR34361:SF2">
    <property type="entry name" value="OS08G0157800 PROTEIN"/>
    <property type="match status" value="1"/>
</dbReference>